<evidence type="ECO:0000313" key="2">
    <source>
        <dbReference type="Proteomes" id="UP000542210"/>
    </source>
</evidence>
<comment type="caution">
    <text evidence="1">The sequence shown here is derived from an EMBL/GenBank/DDBJ whole genome shotgun (WGS) entry which is preliminary data.</text>
</comment>
<sequence>MSRPGKRTRRGGVPDVYGMCRGARTVGGYMPRHGGHTGEAWHMALAVEYQLAALNRDYPAWRITCVRRSDGRTGGWWAFRRARLGAAERAAGLYPCIARRTALDLVMEVSAQDDISGKLRDSLAVAVPEGEGNP</sequence>
<name>A0A7W7D991_9ACTN</name>
<proteinExistence type="predicted"/>
<accession>A0A7W7D991</accession>
<dbReference type="RefSeq" id="WP_184882487.1">
    <property type="nucleotide sequence ID" value="NZ_BOOV01000033.1"/>
</dbReference>
<keyword evidence="2" id="KW-1185">Reference proteome</keyword>
<dbReference type="Proteomes" id="UP000542210">
    <property type="component" value="Unassembled WGS sequence"/>
</dbReference>
<dbReference type="AlphaFoldDB" id="A0A7W7D991"/>
<reference evidence="1 2" key="1">
    <citation type="submission" date="2020-08" db="EMBL/GenBank/DDBJ databases">
        <title>Sequencing the genomes of 1000 actinobacteria strains.</title>
        <authorList>
            <person name="Klenk H.-P."/>
        </authorList>
    </citation>
    <scope>NUCLEOTIDE SEQUENCE [LARGE SCALE GENOMIC DNA]</scope>
    <source>
        <strain evidence="1 2">DSM 45784</strain>
    </source>
</reference>
<dbReference type="EMBL" id="JACHND010000001">
    <property type="protein sequence ID" value="MBB4702597.1"/>
    <property type="molecule type" value="Genomic_DNA"/>
</dbReference>
<gene>
    <name evidence="1" type="ORF">BJ982_004141</name>
</gene>
<protein>
    <submittedName>
        <fullName evidence="1">Uncharacterized protein</fullName>
    </submittedName>
</protein>
<organism evidence="1 2">
    <name type="scientific">Sphaerisporangium siamense</name>
    <dbReference type="NCBI Taxonomy" id="795645"/>
    <lineage>
        <taxon>Bacteria</taxon>
        <taxon>Bacillati</taxon>
        <taxon>Actinomycetota</taxon>
        <taxon>Actinomycetes</taxon>
        <taxon>Streptosporangiales</taxon>
        <taxon>Streptosporangiaceae</taxon>
        <taxon>Sphaerisporangium</taxon>
    </lineage>
</organism>
<evidence type="ECO:0000313" key="1">
    <source>
        <dbReference type="EMBL" id="MBB4702597.1"/>
    </source>
</evidence>